<reference evidence="1 2" key="1">
    <citation type="submission" date="2021-03" db="EMBL/GenBank/DDBJ databases">
        <title>Novel species identification of genus Shewanella.</title>
        <authorList>
            <person name="Liu G."/>
            <person name="Zhang Q."/>
        </authorList>
    </citation>
    <scope>NUCLEOTIDE SEQUENCE [LARGE SCALE GENOMIC DNA]</scope>
    <source>
        <strain evidence="1 2">FJAT-52962</strain>
    </source>
</reference>
<keyword evidence="2" id="KW-1185">Reference proteome</keyword>
<dbReference type="RefSeq" id="WP_207380769.1">
    <property type="nucleotide sequence ID" value="NZ_CP071502.1"/>
</dbReference>
<proteinExistence type="predicted"/>
<organism evidence="1 2">
    <name type="scientific">Shewanella sedimentimangrovi</name>
    <dbReference type="NCBI Taxonomy" id="2814293"/>
    <lineage>
        <taxon>Bacteria</taxon>
        <taxon>Pseudomonadati</taxon>
        <taxon>Pseudomonadota</taxon>
        <taxon>Gammaproteobacteria</taxon>
        <taxon>Alteromonadales</taxon>
        <taxon>Shewanellaceae</taxon>
        <taxon>Shewanella</taxon>
    </lineage>
</organism>
<dbReference type="Proteomes" id="UP000663207">
    <property type="component" value="Chromosome"/>
</dbReference>
<evidence type="ECO:0000313" key="1">
    <source>
        <dbReference type="EMBL" id="QSX37566.1"/>
    </source>
</evidence>
<dbReference type="Pfam" id="PF05930">
    <property type="entry name" value="Phage_AlpA"/>
    <property type="match status" value="1"/>
</dbReference>
<gene>
    <name evidence="1" type="ORF">JYB85_01595</name>
</gene>
<evidence type="ECO:0000313" key="2">
    <source>
        <dbReference type="Proteomes" id="UP000663207"/>
    </source>
</evidence>
<accession>A0ABX7R451</accession>
<dbReference type="InterPro" id="IPR010260">
    <property type="entry name" value="AlpA"/>
</dbReference>
<dbReference type="EMBL" id="CP071502">
    <property type="protein sequence ID" value="QSX37566.1"/>
    <property type="molecule type" value="Genomic_DNA"/>
</dbReference>
<name>A0ABX7R451_9GAMM</name>
<protein>
    <submittedName>
        <fullName evidence="1">AlpA family phage regulatory protein</fullName>
    </submittedName>
</protein>
<sequence length="79" mass="8907">MSSSNSTPPDRIVREAERKAITSISRTTAWALERKGLFPKRRQLYPKSTAVGWLLSELTEWVATRQTVNQGICNATSTR</sequence>